<feature type="domain" description="Major facilitator superfamily (MFS) profile" evidence="3">
    <location>
        <begin position="295"/>
        <end position="491"/>
    </location>
</feature>
<keyword evidence="2" id="KW-0472">Membrane</keyword>
<feature type="transmembrane region" description="Helical" evidence="2">
    <location>
        <begin position="58"/>
        <end position="79"/>
    </location>
</feature>
<evidence type="ECO:0000256" key="1">
    <source>
        <dbReference type="ARBA" id="ARBA00004141"/>
    </source>
</evidence>
<feature type="transmembrane region" description="Helical" evidence="2">
    <location>
        <begin position="361"/>
        <end position="383"/>
    </location>
</feature>
<dbReference type="PANTHER" id="PTHR11360:SF238">
    <property type="entry name" value="SD10469P"/>
    <property type="match status" value="1"/>
</dbReference>
<feature type="transmembrane region" description="Helical" evidence="2">
    <location>
        <begin position="330"/>
        <end position="349"/>
    </location>
</feature>
<dbReference type="Proteomes" id="UP001431783">
    <property type="component" value="Unassembled WGS sequence"/>
</dbReference>
<dbReference type="InterPro" id="IPR020846">
    <property type="entry name" value="MFS_dom"/>
</dbReference>
<dbReference type="AlphaFoldDB" id="A0AAW1V3G1"/>
<dbReference type="PROSITE" id="PS50850">
    <property type="entry name" value="MFS"/>
    <property type="match status" value="1"/>
</dbReference>
<keyword evidence="5" id="KW-1185">Reference proteome</keyword>
<dbReference type="GO" id="GO:0016020">
    <property type="term" value="C:membrane"/>
    <property type="evidence" value="ECO:0007669"/>
    <property type="project" value="UniProtKB-SubCell"/>
</dbReference>
<keyword evidence="2" id="KW-0812">Transmembrane</keyword>
<sequence length="491" mass="54781">MRKWRIGFGFIYVPAVVAIGYYFEKWRALATGIGVCGSGIGTFVFAPVSSLLVKKMGWRAALLCQGVIVACCIFFGVLYRPLKPIKLKDIDKLDETEEELTADIEKLPVATRTKMEEALKLMKHSNGCVNNIHSIPKLLGVNTNSGYPTLADVYHTIGVPQTQRKPLDIQRMHFEKRSSVPHLHDNMKMSFENRKNSLKPISEKNFRHRTKSEVSRPTQDINRPLYRDDIFFGASLTRLPEYTSRCSLAYNLAVTRVPTKNDIEEEKKHVCKLFPEAVKRTLATMLDYSLLKSPSFLLLSFGGFLTMMGFYVPFMYLTDRAKSSGMNEDLSLWLVPTIGIANTIGRVLCGLLSSFPGVNALFVTNVALTIGGIVTMFSGYSLIFEFQLAYSVIFGLAISCFASLRSIIVVDLLGLENLTNAFGLLLLFQGLAACIGSPLAGAFTEWIGSYDGAFYLSGALLLASAVMCYPLNWINRRERRKQLQDKTVTLT</sequence>
<evidence type="ECO:0000313" key="4">
    <source>
        <dbReference type="EMBL" id="KAK9887556.1"/>
    </source>
</evidence>
<protein>
    <recommendedName>
        <fullName evidence="3">Major facilitator superfamily (MFS) profile domain-containing protein</fullName>
    </recommendedName>
</protein>
<organism evidence="4 5">
    <name type="scientific">Henosepilachna vigintioctopunctata</name>
    <dbReference type="NCBI Taxonomy" id="420089"/>
    <lineage>
        <taxon>Eukaryota</taxon>
        <taxon>Metazoa</taxon>
        <taxon>Ecdysozoa</taxon>
        <taxon>Arthropoda</taxon>
        <taxon>Hexapoda</taxon>
        <taxon>Insecta</taxon>
        <taxon>Pterygota</taxon>
        <taxon>Neoptera</taxon>
        <taxon>Endopterygota</taxon>
        <taxon>Coleoptera</taxon>
        <taxon>Polyphaga</taxon>
        <taxon>Cucujiformia</taxon>
        <taxon>Coccinelloidea</taxon>
        <taxon>Coccinellidae</taxon>
        <taxon>Epilachninae</taxon>
        <taxon>Epilachnini</taxon>
        <taxon>Henosepilachna</taxon>
    </lineage>
</organism>
<gene>
    <name evidence="4" type="ORF">WA026_023361</name>
</gene>
<evidence type="ECO:0000256" key="2">
    <source>
        <dbReference type="SAM" id="Phobius"/>
    </source>
</evidence>
<dbReference type="InterPro" id="IPR011701">
    <property type="entry name" value="MFS"/>
</dbReference>
<dbReference type="InterPro" id="IPR050327">
    <property type="entry name" value="Proton-linked_MCT"/>
</dbReference>
<evidence type="ECO:0000313" key="5">
    <source>
        <dbReference type="Proteomes" id="UP001431783"/>
    </source>
</evidence>
<feature type="transmembrane region" description="Helical" evidence="2">
    <location>
        <begin position="296"/>
        <end position="318"/>
    </location>
</feature>
<comment type="caution">
    <text evidence="4">The sequence shown here is derived from an EMBL/GenBank/DDBJ whole genome shotgun (WGS) entry which is preliminary data.</text>
</comment>
<reference evidence="4 5" key="1">
    <citation type="submission" date="2023-03" db="EMBL/GenBank/DDBJ databases">
        <title>Genome insight into feeding habits of ladybird beetles.</title>
        <authorList>
            <person name="Li H.-S."/>
            <person name="Huang Y.-H."/>
            <person name="Pang H."/>
        </authorList>
    </citation>
    <scope>NUCLEOTIDE SEQUENCE [LARGE SCALE GENOMIC DNA]</scope>
    <source>
        <strain evidence="4">SYSU_2023b</strain>
        <tissue evidence="4">Whole body</tissue>
    </source>
</reference>
<dbReference type="Pfam" id="PF07690">
    <property type="entry name" value="MFS_1"/>
    <property type="match status" value="2"/>
</dbReference>
<dbReference type="PANTHER" id="PTHR11360">
    <property type="entry name" value="MONOCARBOXYLATE TRANSPORTER"/>
    <property type="match status" value="1"/>
</dbReference>
<feature type="transmembrane region" description="Helical" evidence="2">
    <location>
        <begin position="422"/>
        <end position="441"/>
    </location>
</feature>
<name>A0AAW1V3G1_9CUCU</name>
<comment type="subcellular location">
    <subcellularLocation>
        <location evidence="1">Membrane</location>
        <topology evidence="1">Multi-pass membrane protein</topology>
    </subcellularLocation>
</comment>
<feature type="transmembrane region" description="Helical" evidence="2">
    <location>
        <begin position="389"/>
        <end position="410"/>
    </location>
</feature>
<accession>A0AAW1V3G1</accession>
<evidence type="ECO:0000259" key="3">
    <source>
        <dbReference type="PROSITE" id="PS50850"/>
    </source>
</evidence>
<feature type="transmembrane region" description="Helical" evidence="2">
    <location>
        <begin position="453"/>
        <end position="474"/>
    </location>
</feature>
<proteinExistence type="predicted"/>
<dbReference type="Gene3D" id="1.20.1250.20">
    <property type="entry name" value="MFS general substrate transporter like domains"/>
    <property type="match status" value="2"/>
</dbReference>
<dbReference type="SUPFAM" id="SSF103473">
    <property type="entry name" value="MFS general substrate transporter"/>
    <property type="match status" value="1"/>
</dbReference>
<feature type="transmembrane region" description="Helical" evidence="2">
    <location>
        <begin position="6"/>
        <end position="23"/>
    </location>
</feature>
<dbReference type="EMBL" id="JARQZJ010000114">
    <property type="protein sequence ID" value="KAK9887556.1"/>
    <property type="molecule type" value="Genomic_DNA"/>
</dbReference>
<dbReference type="InterPro" id="IPR036259">
    <property type="entry name" value="MFS_trans_sf"/>
</dbReference>
<dbReference type="GO" id="GO:0008028">
    <property type="term" value="F:monocarboxylic acid transmembrane transporter activity"/>
    <property type="evidence" value="ECO:0007669"/>
    <property type="project" value="TreeGrafter"/>
</dbReference>
<feature type="transmembrane region" description="Helical" evidence="2">
    <location>
        <begin position="30"/>
        <end position="52"/>
    </location>
</feature>
<keyword evidence="2" id="KW-1133">Transmembrane helix</keyword>